<accession>A0A098E739</accession>
<dbReference type="InterPro" id="IPR050545">
    <property type="entry name" value="Mycobact_MmpL"/>
</dbReference>
<keyword evidence="3 6" id="KW-0812">Transmembrane</keyword>
<evidence type="ECO:0000313" key="8">
    <source>
        <dbReference type="EMBL" id="CEG11304.1"/>
    </source>
</evidence>
<dbReference type="PANTHER" id="PTHR33406">
    <property type="entry name" value="MEMBRANE PROTEIN MJ1562-RELATED"/>
    <property type="match status" value="1"/>
</dbReference>
<dbReference type="PRINTS" id="PR00702">
    <property type="entry name" value="ACRIFLAVINRP"/>
</dbReference>
<keyword evidence="2" id="KW-1003">Cell membrane</keyword>
<organism evidence="8">
    <name type="scientific">groundwater metagenome</name>
    <dbReference type="NCBI Taxonomy" id="717931"/>
    <lineage>
        <taxon>unclassified sequences</taxon>
        <taxon>metagenomes</taxon>
        <taxon>ecological metagenomes</taxon>
    </lineage>
</organism>
<dbReference type="SUPFAM" id="SSF82866">
    <property type="entry name" value="Multidrug efflux transporter AcrB transmembrane domain"/>
    <property type="match status" value="1"/>
</dbReference>
<dbReference type="AlphaFoldDB" id="A0A098E739"/>
<evidence type="ECO:0000256" key="1">
    <source>
        <dbReference type="ARBA" id="ARBA00004651"/>
    </source>
</evidence>
<feature type="transmembrane region" description="Helical" evidence="6">
    <location>
        <begin position="24"/>
        <end position="42"/>
    </location>
</feature>
<dbReference type="PANTHER" id="PTHR33406:SF13">
    <property type="entry name" value="MEMBRANE PROTEIN YDFJ"/>
    <property type="match status" value="1"/>
</dbReference>
<dbReference type="GO" id="GO:0022857">
    <property type="term" value="F:transmembrane transporter activity"/>
    <property type="evidence" value="ECO:0007669"/>
    <property type="project" value="InterPro"/>
</dbReference>
<protein>
    <submittedName>
        <fullName evidence="8">Putative Exporter of the RND superfamily</fullName>
    </submittedName>
</protein>
<evidence type="ECO:0000256" key="5">
    <source>
        <dbReference type="ARBA" id="ARBA00023136"/>
    </source>
</evidence>
<dbReference type="Gene3D" id="1.20.1640.10">
    <property type="entry name" value="Multidrug efflux transporter AcrB transmembrane domain"/>
    <property type="match status" value="1"/>
</dbReference>
<evidence type="ECO:0000256" key="6">
    <source>
        <dbReference type="SAM" id="Phobius"/>
    </source>
</evidence>
<keyword evidence="5 6" id="KW-0472">Membrane</keyword>
<comment type="subcellular location">
    <subcellularLocation>
        <location evidence="1">Cell membrane</location>
        <topology evidence="1">Multi-pass membrane protein</topology>
    </subcellularLocation>
</comment>
<dbReference type="InterPro" id="IPR004869">
    <property type="entry name" value="MMPL_dom"/>
</dbReference>
<feature type="transmembrane region" description="Helical" evidence="6">
    <location>
        <begin position="311"/>
        <end position="330"/>
    </location>
</feature>
<keyword evidence="4 6" id="KW-1133">Transmembrane helix</keyword>
<dbReference type="GO" id="GO:0005886">
    <property type="term" value="C:plasma membrane"/>
    <property type="evidence" value="ECO:0007669"/>
    <property type="project" value="UniProtKB-SubCell"/>
</dbReference>
<evidence type="ECO:0000256" key="2">
    <source>
        <dbReference type="ARBA" id="ARBA00022475"/>
    </source>
</evidence>
<gene>
    <name evidence="8" type="ORF">MSIBF_A1380005</name>
</gene>
<feature type="transmembrane region" description="Helical" evidence="6">
    <location>
        <begin position="240"/>
        <end position="260"/>
    </location>
</feature>
<dbReference type="PROSITE" id="PS50156">
    <property type="entry name" value="SSD"/>
    <property type="match status" value="1"/>
</dbReference>
<evidence type="ECO:0000259" key="7">
    <source>
        <dbReference type="PROSITE" id="PS50156"/>
    </source>
</evidence>
<dbReference type="InterPro" id="IPR000731">
    <property type="entry name" value="SSD"/>
</dbReference>
<feature type="transmembrane region" description="Helical" evidence="6">
    <location>
        <begin position="342"/>
        <end position="365"/>
    </location>
</feature>
<evidence type="ECO:0000256" key="3">
    <source>
        <dbReference type="ARBA" id="ARBA00022692"/>
    </source>
</evidence>
<proteinExistence type="predicted"/>
<dbReference type="Pfam" id="PF03176">
    <property type="entry name" value="MMPL"/>
    <property type="match status" value="1"/>
</dbReference>
<reference evidence="8" key="1">
    <citation type="submission" date="2014-09" db="EMBL/GenBank/DDBJ databases">
        <authorList>
            <person name="Probst J Alexander"/>
        </authorList>
    </citation>
    <scope>NUCLEOTIDE SEQUENCE</scope>
</reference>
<evidence type="ECO:0000256" key="4">
    <source>
        <dbReference type="ARBA" id="ARBA00022989"/>
    </source>
</evidence>
<feature type="transmembrane region" description="Helical" evidence="6">
    <location>
        <begin position="266"/>
        <end position="291"/>
    </location>
</feature>
<feature type="domain" description="SSD" evidence="7">
    <location>
        <begin position="239"/>
        <end position="365"/>
    </location>
</feature>
<dbReference type="EMBL" id="CCXY01000044">
    <property type="protein sequence ID" value="CEG11304.1"/>
    <property type="molecule type" value="Genomic_DNA"/>
</dbReference>
<feature type="transmembrane region" description="Helical" evidence="6">
    <location>
        <begin position="214"/>
        <end position="233"/>
    </location>
</feature>
<dbReference type="InterPro" id="IPR001036">
    <property type="entry name" value="Acrflvin-R"/>
</dbReference>
<name>A0A098E739_9ZZZZ</name>
<sequence length="380" mass="42114">MSIESIELLLEKTSGFCVKHAEKIFLLVVIITILMFFGITQIELQTNISNFLSESTSPVVKLDKDVSNKFGEDNGVMISFKIDDKRGSGYIKDIRDIRVIKSVVELTSKLKAEDNVKDVRGIGNFFEKYPEQDYEKILNAVLNNPASKKFFNKDYTQTLIFVTVKGTSQKEIDDIVKEITDDTDKISIPEGIKVSFTGEPILMNDMSDLLISDMVKSFVMAALIVLFLLFLIYGSWTKGLLPYIPLLISLIWTLGTMGYIGIPISIATVAVAPMLIGIGIEFGVFVVNRYFEELNKGMERNIAIQKGVSGVGRAILASTTALTIAFLALGMGDLTIMKDMGIALAIGIIYAMLAALFINPAFIVIEDKIICKNRQIKQQT</sequence>